<organism evidence="6 7">
    <name type="scientific">Sphingomonas taxi</name>
    <dbReference type="NCBI Taxonomy" id="1549858"/>
    <lineage>
        <taxon>Bacteria</taxon>
        <taxon>Pseudomonadati</taxon>
        <taxon>Pseudomonadota</taxon>
        <taxon>Alphaproteobacteria</taxon>
        <taxon>Sphingomonadales</taxon>
        <taxon>Sphingomonadaceae</taxon>
        <taxon>Sphingomonas</taxon>
    </lineage>
</organism>
<dbReference type="Pfam" id="PF09856">
    <property type="entry name" value="ScfRs"/>
    <property type="match status" value="1"/>
</dbReference>
<dbReference type="Pfam" id="PF06114">
    <property type="entry name" value="Peptidase_M78"/>
    <property type="match status" value="1"/>
</dbReference>
<protein>
    <submittedName>
        <fullName evidence="6">Transcriptional regulator</fullName>
    </submittedName>
</protein>
<dbReference type="CDD" id="cd00093">
    <property type="entry name" value="HTH_XRE"/>
    <property type="match status" value="1"/>
</dbReference>
<sequence length="462" mass="50173">MAERKLFAGHAVRRLRRQAGLTQAAMAEVLAISSSYLNLVERNQRPLSATLLVKLAESYDFDPRALTAGEPGGGDAAMRRRLADPMFADLEIDRNEVGEWLAGAPGGAEAFARAYDRLGAGGGSGVSDGVDPVAEVRREIERWRGHFADLDGTAEALADELRLGAGDLYGAIAERLRVKHQLTIRILPMDVMPDLLRRLDLHARQLQLSEVLDPASRTFAAAYQLAQIEARAEIDALAKGADFADRSGERLFRRHLASYFAAAVMMPYARFLRACESTGYDLELLQRRFGAGFEQVAHRLTTLHRVGARGLPFFLIRIDRAGQCSKRFSGASASPLAEAEGRCPLWRLHHAFDRPGSLAVQLVELEDGARWLTIARTVTPQRRRYGGVLAEFAVGIGVAAELGGALAVARGVDLKGDATPIGLGCRACHRTDCPQRSAPPAGRALLINERDRGVSGFTFAGD</sequence>
<dbReference type="SUPFAM" id="SSF47413">
    <property type="entry name" value="lambda repressor-like DNA-binding domains"/>
    <property type="match status" value="1"/>
</dbReference>
<evidence type="ECO:0000256" key="4">
    <source>
        <dbReference type="ARBA" id="ARBA00023163"/>
    </source>
</evidence>
<feature type="domain" description="HTH cro/C1-type" evidence="5">
    <location>
        <begin position="12"/>
        <end position="66"/>
    </location>
</feature>
<dbReference type="KEGG" id="stax:MC45_11495"/>
<evidence type="ECO:0000256" key="3">
    <source>
        <dbReference type="ARBA" id="ARBA00023125"/>
    </source>
</evidence>
<dbReference type="InterPro" id="IPR001387">
    <property type="entry name" value="Cro/C1-type_HTH"/>
</dbReference>
<comment type="similarity">
    <text evidence="1">Belongs to the short-chain fatty acyl-CoA assimilation regulator (ScfR) family.</text>
</comment>
<dbReference type="GO" id="GO:0003700">
    <property type="term" value="F:DNA-binding transcription factor activity"/>
    <property type="evidence" value="ECO:0007669"/>
    <property type="project" value="TreeGrafter"/>
</dbReference>
<dbReference type="eggNOG" id="COG3800">
    <property type="taxonomic scope" value="Bacteria"/>
</dbReference>
<reference evidence="6 7" key="1">
    <citation type="submission" date="2014-09" db="EMBL/GenBank/DDBJ databases">
        <title>Using Illumina technology Improving SMRT sequencing Genome Assembly by RASTools.</title>
        <authorList>
            <person name="Zhou Y."/>
            <person name="Ma T."/>
            <person name="Liu T."/>
        </authorList>
    </citation>
    <scope>NUCLEOTIDE SEQUENCE [LARGE SCALE GENOMIC DNA]</scope>
    <source>
        <strain evidence="6 7">ATCC 55669</strain>
    </source>
</reference>
<name>A0A097EH45_9SPHN</name>
<dbReference type="eggNOG" id="COG1396">
    <property type="taxonomic scope" value="Bacteria"/>
</dbReference>
<dbReference type="Gene3D" id="1.10.260.40">
    <property type="entry name" value="lambda repressor-like DNA-binding domains"/>
    <property type="match status" value="1"/>
</dbReference>
<dbReference type="InterPro" id="IPR050807">
    <property type="entry name" value="TransReg_Diox_bact_type"/>
</dbReference>
<dbReference type="GO" id="GO:0005829">
    <property type="term" value="C:cytosol"/>
    <property type="evidence" value="ECO:0007669"/>
    <property type="project" value="TreeGrafter"/>
</dbReference>
<proteinExistence type="inferred from homology"/>
<evidence type="ECO:0000313" key="6">
    <source>
        <dbReference type="EMBL" id="AIT06895.1"/>
    </source>
</evidence>
<dbReference type="PROSITE" id="PS50943">
    <property type="entry name" value="HTH_CROC1"/>
    <property type="match status" value="1"/>
</dbReference>
<gene>
    <name evidence="6" type="ORF">MC45_11495</name>
</gene>
<keyword evidence="2" id="KW-0805">Transcription regulation</keyword>
<dbReference type="PIRSF" id="PIRSF019251">
    <property type="entry name" value="Rv0465c"/>
    <property type="match status" value="1"/>
</dbReference>
<evidence type="ECO:0000256" key="2">
    <source>
        <dbReference type="ARBA" id="ARBA00023015"/>
    </source>
</evidence>
<accession>A0A097EH45</accession>
<dbReference type="InterPro" id="IPR010359">
    <property type="entry name" value="IrrE_HExxH"/>
</dbReference>
<keyword evidence="4" id="KW-0804">Transcription</keyword>
<dbReference type="AlphaFoldDB" id="A0A097EH45"/>
<evidence type="ECO:0000313" key="7">
    <source>
        <dbReference type="Proteomes" id="UP000033200"/>
    </source>
</evidence>
<dbReference type="PANTHER" id="PTHR46797:SF23">
    <property type="entry name" value="HTH-TYPE TRANSCRIPTIONAL REGULATOR SUTR"/>
    <property type="match status" value="1"/>
</dbReference>
<dbReference type="EMBL" id="CP009571">
    <property type="protein sequence ID" value="AIT06895.1"/>
    <property type="molecule type" value="Genomic_DNA"/>
</dbReference>
<dbReference type="Pfam" id="PF13560">
    <property type="entry name" value="HTH_31"/>
    <property type="match status" value="1"/>
</dbReference>
<dbReference type="SMART" id="SM00530">
    <property type="entry name" value="HTH_XRE"/>
    <property type="match status" value="1"/>
</dbReference>
<dbReference type="RefSeq" id="WP_038663225.1">
    <property type="nucleotide sequence ID" value="NZ_CP009571.1"/>
</dbReference>
<dbReference type="HOGENOM" id="CLU_046383_0_0_5"/>
<keyword evidence="7" id="KW-1185">Reference proteome</keyword>
<dbReference type="GO" id="GO:0003677">
    <property type="term" value="F:DNA binding"/>
    <property type="evidence" value="ECO:0007669"/>
    <property type="project" value="UniProtKB-KW"/>
</dbReference>
<evidence type="ECO:0000256" key="1">
    <source>
        <dbReference type="ARBA" id="ARBA00007227"/>
    </source>
</evidence>
<evidence type="ECO:0000259" key="5">
    <source>
        <dbReference type="PROSITE" id="PS50943"/>
    </source>
</evidence>
<dbReference type="STRING" id="1549858.MC45_11495"/>
<dbReference type="InterPro" id="IPR010982">
    <property type="entry name" value="Lambda_DNA-bd_dom_sf"/>
</dbReference>
<dbReference type="InterPro" id="IPR018653">
    <property type="entry name" value="ScfR_C"/>
</dbReference>
<dbReference type="InterPro" id="IPR026281">
    <property type="entry name" value="HTH_RamB"/>
</dbReference>
<dbReference type="PANTHER" id="PTHR46797">
    <property type="entry name" value="HTH-TYPE TRANSCRIPTIONAL REGULATOR"/>
    <property type="match status" value="1"/>
</dbReference>
<dbReference type="Proteomes" id="UP000033200">
    <property type="component" value="Chromosome"/>
</dbReference>
<keyword evidence="3" id="KW-0238">DNA-binding</keyword>